<dbReference type="AlphaFoldDB" id="F8L4J7"/>
<dbReference type="EMBL" id="FR872582">
    <property type="protein sequence ID" value="CCB90251.1"/>
    <property type="molecule type" value="Genomic_DNA"/>
</dbReference>
<proteinExistence type="predicted"/>
<protein>
    <submittedName>
        <fullName evidence="1">Adhesin</fullName>
    </submittedName>
</protein>
<dbReference type="Proteomes" id="UP000000496">
    <property type="component" value="Chromosome gsn.131"/>
</dbReference>
<sequence length="112" mass="12684">MLSLALQAAPTAPTLSTLHKLTAQEIAWGHAFEKHILYQGEFPGWIRTRSHLAQHIESILNKPSAIKALKNNRIAYWHYETGTIVIRNPSALDGGTVFQPRRGYEYFLNSIK</sequence>
<reference key="1">
    <citation type="journal article" date="2011" name="Mol. Biol. Evol.">
        <title>Unity in variety -- the pan-genome of the Chlamydiae.</title>
        <authorList>
            <person name="Collingro A."/>
            <person name="Tischler P."/>
            <person name="Weinmaier T."/>
            <person name="Penz T."/>
            <person name="Heinz E."/>
            <person name="Brunham R.C."/>
            <person name="Read T.D."/>
            <person name="Bavoil P.M."/>
            <person name="Sachse K."/>
            <person name="Kahane S."/>
            <person name="Friedman M.G."/>
            <person name="Rattei T."/>
            <person name="Myers G.S.A."/>
            <person name="Horn M."/>
        </authorList>
    </citation>
    <scope>NUCLEOTIDE SEQUENCE</scope>
    <source>
        <strain>Z</strain>
    </source>
</reference>
<dbReference type="HOGENOM" id="CLU_2228857_0_0_0"/>
<accession>F8L4J7</accession>
<dbReference type="STRING" id="331113.SNE_A23740"/>
<keyword evidence="2" id="KW-1185">Reference proteome</keyword>
<dbReference type="eggNOG" id="ENOG50335Q5">
    <property type="taxonomic scope" value="Bacteria"/>
</dbReference>
<evidence type="ECO:0000313" key="2">
    <source>
        <dbReference type="Proteomes" id="UP000000496"/>
    </source>
</evidence>
<reference evidence="1 2" key="2">
    <citation type="journal article" date="2011" name="Mol. Biol. Evol.">
        <title>Unity in variety--the pan-genome of the Chlamydiae.</title>
        <authorList>
            <person name="Collingro A."/>
            <person name="Tischler P."/>
            <person name="Weinmaier T."/>
            <person name="Penz T."/>
            <person name="Heinz E."/>
            <person name="Brunham R.C."/>
            <person name="Read T.D."/>
            <person name="Bavoil P.M."/>
            <person name="Sachse K."/>
            <person name="Kahane S."/>
            <person name="Friedman M.G."/>
            <person name="Rattei T."/>
            <person name="Myers G.S."/>
            <person name="Horn M."/>
        </authorList>
    </citation>
    <scope>NUCLEOTIDE SEQUENCE [LARGE SCALE GENOMIC DNA]</scope>
    <source>
        <strain evidence="2">ATCC VR-1471 / Z</strain>
    </source>
</reference>
<organism evidence="1 2">
    <name type="scientific">Simkania negevensis (strain ATCC VR-1471 / DSM 27360 / Z)</name>
    <dbReference type="NCBI Taxonomy" id="331113"/>
    <lineage>
        <taxon>Bacteria</taxon>
        <taxon>Pseudomonadati</taxon>
        <taxon>Chlamydiota</taxon>
        <taxon>Chlamydiia</taxon>
        <taxon>Parachlamydiales</taxon>
        <taxon>Simkaniaceae</taxon>
        <taxon>Simkania</taxon>
    </lineage>
</organism>
<dbReference type="KEGG" id="sng:SNE_A23740"/>
<name>F8L4J7_SIMNZ</name>
<gene>
    <name evidence="1" type="ordered locus">SNE_A23740</name>
</gene>
<evidence type="ECO:0000313" key="1">
    <source>
        <dbReference type="EMBL" id="CCB90251.1"/>
    </source>
</evidence>